<reference evidence="2" key="1">
    <citation type="journal article" date="2019" name="Environ. Microbiol.">
        <title>Fungal ecological strategies reflected in gene transcription - a case study of two litter decomposers.</title>
        <authorList>
            <person name="Barbi F."/>
            <person name="Kohler A."/>
            <person name="Barry K."/>
            <person name="Baskaran P."/>
            <person name="Daum C."/>
            <person name="Fauchery L."/>
            <person name="Ihrmark K."/>
            <person name="Kuo A."/>
            <person name="LaButti K."/>
            <person name="Lipzen A."/>
            <person name="Morin E."/>
            <person name="Grigoriev I.V."/>
            <person name="Henrissat B."/>
            <person name="Lindahl B."/>
            <person name="Martin F."/>
        </authorList>
    </citation>
    <scope>NUCLEOTIDE SEQUENCE</scope>
    <source>
        <strain evidence="2">JB14</strain>
    </source>
</reference>
<feature type="coiled-coil region" evidence="1">
    <location>
        <begin position="46"/>
        <end position="94"/>
    </location>
</feature>
<protein>
    <submittedName>
        <fullName evidence="2">Uncharacterized protein</fullName>
    </submittedName>
</protein>
<evidence type="ECO:0000313" key="3">
    <source>
        <dbReference type="Proteomes" id="UP000799118"/>
    </source>
</evidence>
<organism evidence="2 3">
    <name type="scientific">Gymnopus androsaceus JB14</name>
    <dbReference type="NCBI Taxonomy" id="1447944"/>
    <lineage>
        <taxon>Eukaryota</taxon>
        <taxon>Fungi</taxon>
        <taxon>Dikarya</taxon>
        <taxon>Basidiomycota</taxon>
        <taxon>Agaricomycotina</taxon>
        <taxon>Agaricomycetes</taxon>
        <taxon>Agaricomycetidae</taxon>
        <taxon>Agaricales</taxon>
        <taxon>Marasmiineae</taxon>
        <taxon>Omphalotaceae</taxon>
        <taxon>Gymnopus</taxon>
    </lineage>
</organism>
<dbReference type="Proteomes" id="UP000799118">
    <property type="component" value="Unassembled WGS sequence"/>
</dbReference>
<accession>A0A6A4GDR5</accession>
<dbReference type="EMBL" id="ML770359">
    <property type="protein sequence ID" value="KAE9383699.1"/>
    <property type="molecule type" value="Genomic_DNA"/>
</dbReference>
<evidence type="ECO:0000256" key="1">
    <source>
        <dbReference type="SAM" id="Coils"/>
    </source>
</evidence>
<keyword evidence="1" id="KW-0175">Coiled coil</keyword>
<sequence>MSSNKAGISGVNFVADLVRYQGEELLRVRKELELTQTINAASIETLRATEKHVEDLQQNCSQLHLRFSSIGQELLALQTENDSMARQLEATRADLRIALSFANLSESSVIEDRVPSSSTSIAVAGESDSDGYTRISFSNITGSRTSSAIGATDSPIPGPNVIQVGTTEVHVTSFECGTSGDSLNVHACGSDYAVSERNRDELEKVKESHSISAWSDEEAMPPESLRVLDAGNNETQPIPKSGSSKAATVDLDQKNGEFAVTPSTKQHIPASLDGIPRDVDHPVKCLNIESLKPVCSKLPKPGMRKAVNAVCLKAIGLVAKTRYYVLKIPAALLEYPNINNRTLITVSRSANNLTKNLKKLESGWKGHILLRVNPARELYYLGEYESGGSCRIAYSEYDSLPEKTKLYILNCAKALRKDIHWTNAQMALDMSKDTGIYIVKIELRFIGYNSIIESRLGKEARQNGYIDSEVTST</sequence>
<evidence type="ECO:0000313" key="2">
    <source>
        <dbReference type="EMBL" id="KAE9383699.1"/>
    </source>
</evidence>
<gene>
    <name evidence="2" type="ORF">BT96DRAFT_1027100</name>
</gene>
<dbReference type="AlphaFoldDB" id="A0A6A4GDR5"/>
<proteinExistence type="predicted"/>
<name>A0A6A4GDR5_9AGAR</name>
<keyword evidence="3" id="KW-1185">Reference proteome</keyword>